<feature type="transmembrane region" description="Helical" evidence="1">
    <location>
        <begin position="49"/>
        <end position="66"/>
    </location>
</feature>
<proteinExistence type="predicted"/>
<evidence type="ECO:0000313" key="3">
    <source>
        <dbReference type="Proteomes" id="UP000824089"/>
    </source>
</evidence>
<sequence length="240" mass="27247">MMNILRIFQKNFKKLLLLALMIVLPIYVIQEFLIIPSLPDDLETGDLRMIWYTLSIWLISLFLYVFRISVIKLSYDSLEEKDTGISELMDFSVRLWPKVLLTTLLYALSVACGLMLFFFPGLILFVAYAFYQYVSVKTGLWGRKALFLSSLYTKKNLGKAAAIAFGSVMLRYALSYGASALEGRIANALLRPAIAVVLFVLLELVACLIDIFAANYIFNTKIDFDITVLQKKKSADDAER</sequence>
<dbReference type="AlphaFoldDB" id="A0A9D1L896"/>
<evidence type="ECO:0008006" key="4">
    <source>
        <dbReference type="Google" id="ProtNLM"/>
    </source>
</evidence>
<accession>A0A9D1L896</accession>
<reference evidence="2" key="2">
    <citation type="journal article" date="2021" name="PeerJ">
        <title>Extensive microbial diversity within the chicken gut microbiome revealed by metagenomics and culture.</title>
        <authorList>
            <person name="Gilroy R."/>
            <person name="Ravi A."/>
            <person name="Getino M."/>
            <person name="Pursley I."/>
            <person name="Horton D.L."/>
            <person name="Alikhan N.F."/>
            <person name="Baker D."/>
            <person name="Gharbi K."/>
            <person name="Hall N."/>
            <person name="Watson M."/>
            <person name="Adriaenssens E.M."/>
            <person name="Foster-Nyarko E."/>
            <person name="Jarju S."/>
            <person name="Secka A."/>
            <person name="Antonio M."/>
            <person name="Oren A."/>
            <person name="Chaudhuri R.R."/>
            <person name="La Ragione R."/>
            <person name="Hildebrand F."/>
            <person name="Pallen M.J."/>
        </authorList>
    </citation>
    <scope>NUCLEOTIDE SEQUENCE</scope>
    <source>
        <strain evidence="2">CHK195-4489</strain>
    </source>
</reference>
<reference evidence="2" key="1">
    <citation type="submission" date="2020-10" db="EMBL/GenBank/DDBJ databases">
        <authorList>
            <person name="Gilroy R."/>
        </authorList>
    </citation>
    <scope>NUCLEOTIDE SEQUENCE</scope>
    <source>
        <strain evidence="2">CHK195-4489</strain>
    </source>
</reference>
<gene>
    <name evidence="2" type="ORF">IAD50_00150</name>
</gene>
<name>A0A9D1L896_9CLOT</name>
<keyword evidence="1" id="KW-0812">Transmembrane</keyword>
<comment type="caution">
    <text evidence="2">The sequence shown here is derived from an EMBL/GenBank/DDBJ whole genome shotgun (WGS) entry which is preliminary data.</text>
</comment>
<evidence type="ECO:0000256" key="1">
    <source>
        <dbReference type="SAM" id="Phobius"/>
    </source>
</evidence>
<keyword evidence="1" id="KW-1133">Transmembrane helix</keyword>
<feature type="transmembrane region" description="Helical" evidence="1">
    <location>
        <begin position="193"/>
        <end position="218"/>
    </location>
</feature>
<dbReference type="Proteomes" id="UP000824089">
    <property type="component" value="Unassembled WGS sequence"/>
</dbReference>
<organism evidence="2 3">
    <name type="scientific">Candidatus Egerieisoma faecipullorum</name>
    <dbReference type="NCBI Taxonomy" id="2840963"/>
    <lineage>
        <taxon>Bacteria</taxon>
        <taxon>Bacillati</taxon>
        <taxon>Bacillota</taxon>
        <taxon>Clostridia</taxon>
        <taxon>Eubacteriales</taxon>
        <taxon>Clostridiaceae</taxon>
        <taxon>Clostridiaceae incertae sedis</taxon>
        <taxon>Candidatus Egerieisoma</taxon>
    </lineage>
</organism>
<feature type="transmembrane region" description="Helical" evidence="1">
    <location>
        <begin position="12"/>
        <end position="29"/>
    </location>
</feature>
<evidence type="ECO:0000313" key="2">
    <source>
        <dbReference type="EMBL" id="HIU28689.1"/>
    </source>
</evidence>
<feature type="transmembrane region" description="Helical" evidence="1">
    <location>
        <begin position="160"/>
        <end position="181"/>
    </location>
</feature>
<keyword evidence="1" id="KW-0472">Membrane</keyword>
<dbReference type="EMBL" id="DVMM01000003">
    <property type="protein sequence ID" value="HIU28689.1"/>
    <property type="molecule type" value="Genomic_DNA"/>
</dbReference>
<protein>
    <recommendedName>
        <fullName evidence="4">DUF975 family protein</fullName>
    </recommendedName>
</protein>
<feature type="transmembrane region" description="Helical" evidence="1">
    <location>
        <begin position="104"/>
        <end position="131"/>
    </location>
</feature>